<evidence type="ECO:0000313" key="2">
    <source>
        <dbReference type="Proteomes" id="UP001219525"/>
    </source>
</evidence>
<keyword evidence="2" id="KW-1185">Reference proteome</keyword>
<name>A0AAD6YIU9_9AGAR</name>
<dbReference type="EMBL" id="JARJCW010000021">
    <property type="protein sequence ID" value="KAJ7213394.1"/>
    <property type="molecule type" value="Genomic_DNA"/>
</dbReference>
<proteinExistence type="predicted"/>
<sequence>MFSFLTGDSIHSIALVSRRLYDLAVSWLLEKYGLSLTDYVTVSSADALRALGTAMVLSAHRLQGLNYRKLPDDLDGICIHCAVVERFIRRFGFTKEDRIRTINLDFGPATIWTSRTLLSALCGHSHEALFVCGGEIHTVTGTALLTSPNTSGVLFLPRTLDVTYPICTSLSPARPWTMIIVDAQWITTLRLSSNNVWSAILPEITLPNLQEVAVWSRTIPSVAFTAFLNRHGRTITTLRYLSVAAQALPLGTPPLRLPLLQRLTCPAHYIVHIFPSATRTAAPFPRLTEVAVRSGLHTDDDPDLHFFGALRLLAAHARLRKLSLRLQLREQVPAL</sequence>
<evidence type="ECO:0000313" key="1">
    <source>
        <dbReference type="EMBL" id="KAJ7213394.1"/>
    </source>
</evidence>
<dbReference type="AlphaFoldDB" id="A0AAD6YIU9"/>
<evidence type="ECO:0008006" key="3">
    <source>
        <dbReference type="Google" id="ProtNLM"/>
    </source>
</evidence>
<protein>
    <recommendedName>
        <fullName evidence="3">F-box domain-containing protein</fullName>
    </recommendedName>
</protein>
<organism evidence="1 2">
    <name type="scientific">Mycena pura</name>
    <dbReference type="NCBI Taxonomy" id="153505"/>
    <lineage>
        <taxon>Eukaryota</taxon>
        <taxon>Fungi</taxon>
        <taxon>Dikarya</taxon>
        <taxon>Basidiomycota</taxon>
        <taxon>Agaricomycotina</taxon>
        <taxon>Agaricomycetes</taxon>
        <taxon>Agaricomycetidae</taxon>
        <taxon>Agaricales</taxon>
        <taxon>Marasmiineae</taxon>
        <taxon>Mycenaceae</taxon>
        <taxon>Mycena</taxon>
    </lineage>
</organism>
<dbReference type="Proteomes" id="UP001219525">
    <property type="component" value="Unassembled WGS sequence"/>
</dbReference>
<reference evidence="1" key="1">
    <citation type="submission" date="2023-03" db="EMBL/GenBank/DDBJ databases">
        <title>Massive genome expansion in bonnet fungi (Mycena s.s.) driven by repeated elements and novel gene families across ecological guilds.</title>
        <authorList>
            <consortium name="Lawrence Berkeley National Laboratory"/>
            <person name="Harder C.B."/>
            <person name="Miyauchi S."/>
            <person name="Viragh M."/>
            <person name="Kuo A."/>
            <person name="Thoen E."/>
            <person name="Andreopoulos B."/>
            <person name="Lu D."/>
            <person name="Skrede I."/>
            <person name="Drula E."/>
            <person name="Henrissat B."/>
            <person name="Morin E."/>
            <person name="Kohler A."/>
            <person name="Barry K."/>
            <person name="LaButti K."/>
            <person name="Morin E."/>
            <person name="Salamov A."/>
            <person name="Lipzen A."/>
            <person name="Mereny Z."/>
            <person name="Hegedus B."/>
            <person name="Baldrian P."/>
            <person name="Stursova M."/>
            <person name="Weitz H."/>
            <person name="Taylor A."/>
            <person name="Grigoriev I.V."/>
            <person name="Nagy L.G."/>
            <person name="Martin F."/>
            <person name="Kauserud H."/>
        </authorList>
    </citation>
    <scope>NUCLEOTIDE SEQUENCE</scope>
    <source>
        <strain evidence="1">9144</strain>
    </source>
</reference>
<accession>A0AAD6YIU9</accession>
<gene>
    <name evidence="1" type="ORF">GGX14DRAFT_79411</name>
</gene>
<comment type="caution">
    <text evidence="1">The sequence shown here is derived from an EMBL/GenBank/DDBJ whole genome shotgun (WGS) entry which is preliminary data.</text>
</comment>